<feature type="transmembrane region" description="Helical" evidence="8">
    <location>
        <begin position="567"/>
        <end position="589"/>
    </location>
</feature>
<dbReference type="PANTHER" id="PTHR11101:SF80">
    <property type="entry name" value="PHOSPHATE TRANSPORTER"/>
    <property type="match status" value="1"/>
</dbReference>
<feature type="transmembrane region" description="Helical" evidence="8">
    <location>
        <begin position="88"/>
        <end position="110"/>
    </location>
</feature>
<reference evidence="9" key="2">
    <citation type="journal article" date="2021" name="Genome Biol. Evol.">
        <title>Developing a high-quality reference genome for a parasitic bivalve with doubly uniparental inheritance (Bivalvia: Unionida).</title>
        <authorList>
            <person name="Smith C.H."/>
        </authorList>
    </citation>
    <scope>NUCLEOTIDE SEQUENCE</scope>
    <source>
        <strain evidence="9">CHS0354</strain>
        <tissue evidence="9">Mantle</tissue>
    </source>
</reference>
<keyword evidence="10" id="KW-1185">Reference proteome</keyword>
<dbReference type="AlphaFoldDB" id="A0AAE0RR88"/>
<keyword evidence="6 8" id="KW-1133">Transmembrane helix</keyword>
<keyword evidence="4 8" id="KW-0592">Phosphate transport</keyword>
<evidence type="ECO:0000256" key="8">
    <source>
        <dbReference type="RuleBase" id="RU363058"/>
    </source>
</evidence>
<name>A0AAE0RR88_9BIVA</name>
<feature type="transmembrane region" description="Helical" evidence="8">
    <location>
        <begin position="149"/>
        <end position="172"/>
    </location>
</feature>
<protein>
    <recommendedName>
        <fullName evidence="8">Phosphate transporter</fullName>
    </recommendedName>
</protein>
<dbReference type="GO" id="GO:0035435">
    <property type="term" value="P:phosphate ion transmembrane transport"/>
    <property type="evidence" value="ECO:0007669"/>
    <property type="project" value="TreeGrafter"/>
</dbReference>
<dbReference type="Pfam" id="PF01384">
    <property type="entry name" value="PHO4"/>
    <property type="match status" value="1"/>
</dbReference>
<evidence type="ECO:0000256" key="7">
    <source>
        <dbReference type="ARBA" id="ARBA00023136"/>
    </source>
</evidence>
<evidence type="ECO:0000313" key="10">
    <source>
        <dbReference type="Proteomes" id="UP001195483"/>
    </source>
</evidence>
<evidence type="ECO:0000256" key="5">
    <source>
        <dbReference type="ARBA" id="ARBA00022692"/>
    </source>
</evidence>
<evidence type="ECO:0000313" key="9">
    <source>
        <dbReference type="EMBL" id="KAK3578013.1"/>
    </source>
</evidence>
<dbReference type="GO" id="GO:0005315">
    <property type="term" value="F:phosphate transmembrane transporter activity"/>
    <property type="evidence" value="ECO:0007669"/>
    <property type="project" value="InterPro"/>
</dbReference>
<evidence type="ECO:0000256" key="2">
    <source>
        <dbReference type="ARBA" id="ARBA00009916"/>
    </source>
</evidence>
<comment type="caution">
    <text evidence="9">The sequence shown here is derived from an EMBL/GenBank/DDBJ whole genome shotgun (WGS) entry which is preliminary data.</text>
</comment>
<feature type="transmembrane region" description="Helical" evidence="8">
    <location>
        <begin position="476"/>
        <end position="495"/>
    </location>
</feature>
<evidence type="ECO:0000256" key="6">
    <source>
        <dbReference type="ARBA" id="ARBA00022989"/>
    </source>
</evidence>
<evidence type="ECO:0000256" key="4">
    <source>
        <dbReference type="ARBA" id="ARBA00022592"/>
    </source>
</evidence>
<dbReference type="EMBL" id="JAEAOA010002140">
    <property type="protein sequence ID" value="KAK3578013.1"/>
    <property type="molecule type" value="Genomic_DNA"/>
</dbReference>
<comment type="function">
    <text evidence="8">Sodium-phosphate symporter.</text>
</comment>
<dbReference type="GO" id="GO:0016020">
    <property type="term" value="C:membrane"/>
    <property type="evidence" value="ECO:0007669"/>
    <property type="project" value="UniProtKB-SubCell"/>
</dbReference>
<keyword evidence="3 8" id="KW-0813">Transport</keyword>
<evidence type="ECO:0000256" key="1">
    <source>
        <dbReference type="ARBA" id="ARBA00004141"/>
    </source>
</evidence>
<reference evidence="9" key="1">
    <citation type="journal article" date="2021" name="Genome Biol. Evol.">
        <title>A High-Quality Reference Genome for a Parasitic Bivalve with Doubly Uniparental Inheritance (Bivalvia: Unionida).</title>
        <authorList>
            <person name="Smith C.H."/>
        </authorList>
    </citation>
    <scope>NUCLEOTIDE SEQUENCE</scope>
    <source>
        <strain evidence="9">CHS0354</strain>
    </source>
</reference>
<proteinExistence type="inferred from homology"/>
<comment type="subcellular location">
    <subcellularLocation>
        <location evidence="1 8">Membrane</location>
        <topology evidence="1 8">Multi-pass membrane protein</topology>
    </subcellularLocation>
</comment>
<feature type="transmembrane region" description="Helical" evidence="8">
    <location>
        <begin position="214"/>
        <end position="237"/>
    </location>
</feature>
<keyword evidence="7 8" id="KW-0472">Membrane</keyword>
<feature type="transmembrane region" description="Helical" evidence="8">
    <location>
        <begin position="46"/>
        <end position="68"/>
    </location>
</feature>
<gene>
    <name evidence="9" type="ORF">CHS0354_036566</name>
</gene>
<dbReference type="InterPro" id="IPR001204">
    <property type="entry name" value="Phos_transporter"/>
</dbReference>
<comment type="similarity">
    <text evidence="2 8">Belongs to the inorganic phosphate transporter (PiT) (TC 2.A.20) family.</text>
</comment>
<organism evidence="9 10">
    <name type="scientific">Potamilus streckersoni</name>
    <dbReference type="NCBI Taxonomy" id="2493646"/>
    <lineage>
        <taxon>Eukaryota</taxon>
        <taxon>Metazoa</taxon>
        <taxon>Spiralia</taxon>
        <taxon>Lophotrochozoa</taxon>
        <taxon>Mollusca</taxon>
        <taxon>Bivalvia</taxon>
        <taxon>Autobranchia</taxon>
        <taxon>Heteroconchia</taxon>
        <taxon>Palaeoheterodonta</taxon>
        <taxon>Unionida</taxon>
        <taxon>Unionoidea</taxon>
        <taxon>Unionidae</taxon>
        <taxon>Ambleminae</taxon>
        <taxon>Lampsilini</taxon>
        <taxon>Potamilus</taxon>
    </lineage>
</organism>
<evidence type="ECO:0000256" key="3">
    <source>
        <dbReference type="ARBA" id="ARBA00022448"/>
    </source>
</evidence>
<dbReference type="PANTHER" id="PTHR11101">
    <property type="entry name" value="PHOSPHATE TRANSPORTER"/>
    <property type="match status" value="1"/>
</dbReference>
<keyword evidence="5 8" id="KW-0812">Transmembrane</keyword>
<feature type="transmembrane region" description="Helical" evidence="8">
    <location>
        <begin position="184"/>
        <end position="202"/>
    </location>
</feature>
<reference evidence="9" key="3">
    <citation type="submission" date="2023-05" db="EMBL/GenBank/DDBJ databases">
        <authorList>
            <person name="Smith C.H."/>
        </authorList>
    </citation>
    <scope>NUCLEOTIDE SEQUENCE</scope>
    <source>
        <strain evidence="9">CHS0354</strain>
        <tissue evidence="9">Mantle</tissue>
    </source>
</reference>
<accession>A0AAE0RR88</accession>
<sequence length="592" mass="63622">MIMIPEECLWMIIVGFIIAFILAFGIGANDVANSFGTSVGSKVLTWRKACILATIFEILGAVLIGARVSDTIRKGIITVDAFNDTEQVFMAGNVAALSGSCIWLLVATFFKLPVSGTHSIVGATIGFSLVAHGLQGVQWAKLGMIVGSWFVSPISAGLVSAGLFLFVNHFVLKKDQPLSNGLKLLPLFYAVTLAVNLFSVFYEGSELLHFNKIPLYGVFILTFGPTIIVAIVVRLVLVPYQRRTIQAQLLKDNPECEVLAKQKDEEEGGVNFTTALRRGLRAISECEEPSSESPIGEEVVVVLNKCSMENEEKNNNENKGDSRETTPSLHVKEVSKEQMVLGTKTPGGLSMASSFGTASVSSSMPLLPIDIKVDDTQTPLIKENTYTNNVTGSFESSTTDISANSLETGISAERRHARQLVHDKPETAKLFSFLQILTAVFGSFAHGGNDVSNCIGPVVALWVTATTGNVAQKVPVPIWILVYGGVGISLGLWVWGSKVMKTMGEDLTKITPSSGFCIELGSALTVLVASNVGIPISTTHCKVGSVVCVGFVRSKQSVDWTLFRNIILAWFVTVPASGLLSAAFMAIFMKIV</sequence>
<dbReference type="Proteomes" id="UP001195483">
    <property type="component" value="Unassembled WGS sequence"/>
</dbReference>
<feature type="transmembrane region" description="Helical" evidence="8">
    <location>
        <begin position="7"/>
        <end position="26"/>
    </location>
</feature>